<proteinExistence type="predicted"/>
<dbReference type="Proteomes" id="UP000789901">
    <property type="component" value="Unassembled WGS sequence"/>
</dbReference>
<organism evidence="1 2">
    <name type="scientific">Gigaspora margarita</name>
    <dbReference type="NCBI Taxonomy" id="4874"/>
    <lineage>
        <taxon>Eukaryota</taxon>
        <taxon>Fungi</taxon>
        <taxon>Fungi incertae sedis</taxon>
        <taxon>Mucoromycota</taxon>
        <taxon>Glomeromycotina</taxon>
        <taxon>Glomeromycetes</taxon>
        <taxon>Diversisporales</taxon>
        <taxon>Gigasporaceae</taxon>
        <taxon>Gigaspora</taxon>
    </lineage>
</organism>
<name>A0ABN7XHR1_GIGMA</name>
<reference evidence="1 2" key="1">
    <citation type="submission" date="2021-06" db="EMBL/GenBank/DDBJ databases">
        <authorList>
            <person name="Kallberg Y."/>
            <person name="Tangrot J."/>
            <person name="Rosling A."/>
        </authorList>
    </citation>
    <scope>NUCLEOTIDE SEQUENCE [LARGE SCALE GENOMIC DNA]</scope>
    <source>
        <strain evidence="1 2">120-4 pot B 10/14</strain>
    </source>
</reference>
<gene>
    <name evidence="1" type="ORF">GMARGA_LOCUS42320</name>
</gene>
<feature type="non-terminal residue" evidence="1">
    <location>
        <position position="1"/>
    </location>
</feature>
<evidence type="ECO:0000313" key="1">
    <source>
        <dbReference type="EMBL" id="CAG8853499.1"/>
    </source>
</evidence>
<comment type="caution">
    <text evidence="1">The sequence shown here is derived from an EMBL/GenBank/DDBJ whole genome shotgun (WGS) entry which is preliminary data.</text>
</comment>
<keyword evidence="2" id="KW-1185">Reference proteome</keyword>
<dbReference type="EMBL" id="CAJVQB010125089">
    <property type="protein sequence ID" value="CAG8853499.1"/>
    <property type="molecule type" value="Genomic_DNA"/>
</dbReference>
<protein>
    <submittedName>
        <fullName evidence="1">13832_t:CDS:1</fullName>
    </submittedName>
</protein>
<evidence type="ECO:0000313" key="2">
    <source>
        <dbReference type="Proteomes" id="UP000789901"/>
    </source>
</evidence>
<accession>A0ABN7XHR1</accession>
<sequence>AKRAIEDIFIFELQTPILIPKKIFIAKFKPEVVLNRNSIVIRNMLEEVRRGLEALLNTLPNSDFRTSNLALLFVTMKQIQ</sequence>